<evidence type="ECO:0000313" key="2">
    <source>
        <dbReference type="Proteomes" id="UP001151760"/>
    </source>
</evidence>
<name>A0ABQ5J352_9ASTR</name>
<reference evidence="1" key="2">
    <citation type="submission" date="2022-01" db="EMBL/GenBank/DDBJ databases">
        <authorList>
            <person name="Yamashiro T."/>
            <person name="Shiraishi A."/>
            <person name="Satake H."/>
            <person name="Nakayama K."/>
        </authorList>
    </citation>
    <scope>NUCLEOTIDE SEQUENCE</scope>
</reference>
<reference evidence="1" key="1">
    <citation type="journal article" date="2022" name="Int. J. Mol. Sci.">
        <title>Draft Genome of Tanacetum Coccineum: Genomic Comparison of Closely Related Tanacetum-Family Plants.</title>
        <authorList>
            <person name="Yamashiro T."/>
            <person name="Shiraishi A."/>
            <person name="Nakayama K."/>
            <person name="Satake H."/>
        </authorList>
    </citation>
    <scope>NUCLEOTIDE SEQUENCE</scope>
</reference>
<evidence type="ECO:0000313" key="1">
    <source>
        <dbReference type="EMBL" id="GJU05853.1"/>
    </source>
</evidence>
<accession>A0ABQ5J352</accession>
<comment type="caution">
    <text evidence="1">The sequence shown here is derived from an EMBL/GenBank/DDBJ whole genome shotgun (WGS) entry which is preliminary data.</text>
</comment>
<gene>
    <name evidence="1" type="ORF">Tco_1122283</name>
</gene>
<dbReference type="Proteomes" id="UP001151760">
    <property type="component" value="Unassembled WGS sequence"/>
</dbReference>
<sequence length="373" mass="43648">MLLSSSRLMSPPNKRYDLLDANKKLSWACAMSIESKILMNIIKNHPLRFSIAASASVPWIYMAQFWHTLKEDGSKHRLKYSPSACLHALRDGDQPPLQSNCKCYLLCHNIHVDYAELMWEGIYYSLHHLATSIPYPRFTKIIISHYMTIFPDISRRARDAYQIFKYDVYEEYFNSGRNKNKSQDLSDKEKSGRWRLFRKEEEDYKGHEVEQLKDTPMIDGYHLTQSSGTYGYFLHIQEKVHARTSSDQLVIIFMMSCGNVPSLVKEKATSKLTEVPAQFRDLKFLSSTKQVTQDIMEEISLTIDEAKLKKMADEMLRQRCTLGDEHQYHIDQMKNFLQSDIVWESRKEILVSPHPRKDHQLVQSVKRILKAQQ</sequence>
<keyword evidence="2" id="KW-1185">Reference proteome</keyword>
<dbReference type="EMBL" id="BQNB010021384">
    <property type="protein sequence ID" value="GJU05853.1"/>
    <property type="molecule type" value="Genomic_DNA"/>
</dbReference>
<protein>
    <submittedName>
        <fullName evidence="1">Uncharacterized protein</fullName>
    </submittedName>
</protein>
<proteinExistence type="predicted"/>
<organism evidence="1 2">
    <name type="scientific">Tanacetum coccineum</name>
    <dbReference type="NCBI Taxonomy" id="301880"/>
    <lineage>
        <taxon>Eukaryota</taxon>
        <taxon>Viridiplantae</taxon>
        <taxon>Streptophyta</taxon>
        <taxon>Embryophyta</taxon>
        <taxon>Tracheophyta</taxon>
        <taxon>Spermatophyta</taxon>
        <taxon>Magnoliopsida</taxon>
        <taxon>eudicotyledons</taxon>
        <taxon>Gunneridae</taxon>
        <taxon>Pentapetalae</taxon>
        <taxon>asterids</taxon>
        <taxon>campanulids</taxon>
        <taxon>Asterales</taxon>
        <taxon>Asteraceae</taxon>
        <taxon>Asteroideae</taxon>
        <taxon>Anthemideae</taxon>
        <taxon>Anthemidinae</taxon>
        <taxon>Tanacetum</taxon>
    </lineage>
</organism>